<name>A0A834UC21_VESPE</name>
<evidence type="ECO:0000313" key="2">
    <source>
        <dbReference type="Proteomes" id="UP000600918"/>
    </source>
</evidence>
<sequence length="68" mass="8194">MFAVRAYVDTLRIFTFLNFTDSNSMSDQFIFVDYRPDEISIMSEKRIKLETRVVLKEFKSIQGEEKRY</sequence>
<comment type="caution">
    <text evidence="1">The sequence shown here is derived from an EMBL/GenBank/DDBJ whole genome shotgun (WGS) entry which is preliminary data.</text>
</comment>
<accession>A0A834UC21</accession>
<reference evidence="1" key="1">
    <citation type="journal article" date="2020" name="G3 (Bethesda)">
        <title>High-Quality Assemblies for Three Invasive Social Wasps from the &lt;i&gt;Vespula&lt;/i&gt; Genus.</title>
        <authorList>
            <person name="Harrop T.W.R."/>
            <person name="Guhlin J."/>
            <person name="McLaughlin G.M."/>
            <person name="Permina E."/>
            <person name="Stockwell P."/>
            <person name="Gilligan J."/>
            <person name="Le Lec M.F."/>
            <person name="Gruber M.A.M."/>
            <person name="Quinn O."/>
            <person name="Lovegrove M."/>
            <person name="Duncan E.J."/>
            <person name="Remnant E.J."/>
            <person name="Van Eeckhoven J."/>
            <person name="Graham B."/>
            <person name="Knapp R.A."/>
            <person name="Langford K.W."/>
            <person name="Kronenberg Z."/>
            <person name="Press M.O."/>
            <person name="Eacker S.M."/>
            <person name="Wilson-Rankin E.E."/>
            <person name="Purcell J."/>
            <person name="Lester P.J."/>
            <person name="Dearden P.K."/>
        </authorList>
    </citation>
    <scope>NUCLEOTIDE SEQUENCE</scope>
    <source>
        <strain evidence="1">Volc-1</strain>
    </source>
</reference>
<gene>
    <name evidence="1" type="ORF">H0235_005922</name>
</gene>
<protein>
    <submittedName>
        <fullName evidence="1">Uncharacterized protein</fullName>
    </submittedName>
</protein>
<keyword evidence="2" id="KW-1185">Reference proteome</keyword>
<proteinExistence type="predicted"/>
<dbReference type="AlphaFoldDB" id="A0A834UC21"/>
<dbReference type="Proteomes" id="UP000600918">
    <property type="component" value="Unassembled WGS sequence"/>
</dbReference>
<evidence type="ECO:0000313" key="1">
    <source>
        <dbReference type="EMBL" id="KAF7429524.1"/>
    </source>
</evidence>
<dbReference type="EMBL" id="JACSDY010000004">
    <property type="protein sequence ID" value="KAF7429524.1"/>
    <property type="molecule type" value="Genomic_DNA"/>
</dbReference>
<organism evidence="1 2">
    <name type="scientific">Vespula pensylvanica</name>
    <name type="common">Western yellow jacket</name>
    <name type="synonym">Wasp</name>
    <dbReference type="NCBI Taxonomy" id="30213"/>
    <lineage>
        <taxon>Eukaryota</taxon>
        <taxon>Metazoa</taxon>
        <taxon>Ecdysozoa</taxon>
        <taxon>Arthropoda</taxon>
        <taxon>Hexapoda</taxon>
        <taxon>Insecta</taxon>
        <taxon>Pterygota</taxon>
        <taxon>Neoptera</taxon>
        <taxon>Endopterygota</taxon>
        <taxon>Hymenoptera</taxon>
        <taxon>Apocrita</taxon>
        <taxon>Aculeata</taxon>
        <taxon>Vespoidea</taxon>
        <taxon>Vespidae</taxon>
        <taxon>Vespinae</taxon>
        <taxon>Vespula</taxon>
    </lineage>
</organism>